<evidence type="ECO:0000313" key="3">
    <source>
        <dbReference type="Proteomes" id="UP000501452"/>
    </source>
</evidence>
<keyword evidence="1" id="KW-1133">Transmembrane helix</keyword>
<dbReference type="EMBL" id="CP045119">
    <property type="protein sequence ID" value="QIN83314.1"/>
    <property type="molecule type" value="Genomic_DNA"/>
</dbReference>
<organism evidence="2 3">
    <name type="scientific">Rubrobacter tropicus</name>
    <dbReference type="NCBI Taxonomy" id="2653851"/>
    <lineage>
        <taxon>Bacteria</taxon>
        <taxon>Bacillati</taxon>
        <taxon>Actinomycetota</taxon>
        <taxon>Rubrobacteria</taxon>
        <taxon>Rubrobacterales</taxon>
        <taxon>Rubrobacteraceae</taxon>
        <taxon>Rubrobacter</taxon>
    </lineage>
</organism>
<feature type="transmembrane region" description="Helical" evidence="1">
    <location>
        <begin position="83"/>
        <end position="104"/>
    </location>
</feature>
<evidence type="ECO:0000256" key="1">
    <source>
        <dbReference type="SAM" id="Phobius"/>
    </source>
</evidence>
<protein>
    <recommendedName>
        <fullName evidence="4">DUF2269 domain-containing protein</fullName>
    </recommendedName>
</protein>
<name>A0A6G8Q9Z4_9ACTN</name>
<feature type="transmembrane region" description="Helical" evidence="1">
    <location>
        <begin position="12"/>
        <end position="35"/>
    </location>
</feature>
<reference evidence="2 3" key="1">
    <citation type="submission" date="2019-10" db="EMBL/GenBank/DDBJ databases">
        <title>Rubrobacter sp nov SCSIO 52090 isolated from a deep-sea sediment in the South China Sea.</title>
        <authorList>
            <person name="Chen R.W."/>
        </authorList>
    </citation>
    <scope>NUCLEOTIDE SEQUENCE [LARGE SCALE GENOMIC DNA]</scope>
    <source>
        <strain evidence="2 3">SCSIO 52909</strain>
    </source>
</reference>
<keyword evidence="1" id="KW-0472">Membrane</keyword>
<dbReference type="AlphaFoldDB" id="A0A6G8Q9Z4"/>
<sequence>MGARTRKGVLVVHIVSAGAWIGIDVVMAVLVFIALGTDDDGIKALCYRALELFVVWPLLTTGLVCLSSGVVLGLGTKWGLVRYWWVAIKLAMNILLTALVLVALRPQVMEMAEQGRRFISGQAASLAVGDLIYPPIVSPTALLIAFVLAVFKPWGRIRKLRRDHGA</sequence>
<dbReference type="KEGG" id="rub:GBA63_12205"/>
<proteinExistence type="predicted"/>
<evidence type="ECO:0008006" key="4">
    <source>
        <dbReference type="Google" id="ProtNLM"/>
    </source>
</evidence>
<keyword evidence="3" id="KW-1185">Reference proteome</keyword>
<keyword evidence="1" id="KW-0812">Transmembrane</keyword>
<gene>
    <name evidence="2" type="ORF">GBA63_12205</name>
</gene>
<evidence type="ECO:0000313" key="2">
    <source>
        <dbReference type="EMBL" id="QIN83314.1"/>
    </source>
</evidence>
<dbReference type="Proteomes" id="UP000501452">
    <property type="component" value="Chromosome"/>
</dbReference>
<accession>A0A6G8Q9Z4</accession>
<feature type="transmembrane region" description="Helical" evidence="1">
    <location>
        <begin position="131"/>
        <end position="151"/>
    </location>
</feature>
<feature type="transmembrane region" description="Helical" evidence="1">
    <location>
        <begin position="55"/>
        <end position="76"/>
    </location>
</feature>